<dbReference type="GO" id="GO:0005886">
    <property type="term" value="C:plasma membrane"/>
    <property type="evidence" value="ECO:0007669"/>
    <property type="project" value="UniProtKB-SubCell"/>
</dbReference>
<evidence type="ECO:0000256" key="5">
    <source>
        <dbReference type="ARBA" id="ARBA00023004"/>
    </source>
</evidence>
<feature type="binding site" evidence="8">
    <location>
        <position position="75"/>
    </location>
    <ligand>
        <name>Fe cation</name>
        <dbReference type="ChEBI" id="CHEBI:24875"/>
        <label>1</label>
    </ligand>
</feature>
<keyword evidence="8" id="KW-1003">Cell membrane</keyword>
<dbReference type="PANTHER" id="PTHR11237">
    <property type="entry name" value="COENZYME Q10 BIOSYNTHESIS PROTEIN 7"/>
    <property type="match status" value="1"/>
</dbReference>
<dbReference type="PANTHER" id="PTHR11237:SF4">
    <property type="entry name" value="5-DEMETHOXYUBIQUINONE HYDROXYLASE, MITOCHONDRIAL"/>
    <property type="match status" value="1"/>
</dbReference>
<gene>
    <name evidence="8" type="primary">coq7</name>
    <name evidence="10" type="ORF">PH603_04280</name>
</gene>
<evidence type="ECO:0000256" key="3">
    <source>
        <dbReference type="ARBA" id="ARBA00022723"/>
    </source>
</evidence>
<feature type="binding site" evidence="8">
    <location>
        <position position="72"/>
    </location>
    <ligand>
        <name>Fe cation</name>
        <dbReference type="ChEBI" id="CHEBI:24875"/>
        <label>1</label>
    </ligand>
</feature>
<dbReference type="InterPro" id="IPR011566">
    <property type="entry name" value="Ubq_synth_Coq7"/>
</dbReference>
<feature type="binding site" evidence="8">
    <location>
        <position position="161"/>
    </location>
    <ligand>
        <name>Fe cation</name>
        <dbReference type="ChEBI" id="CHEBI:24875"/>
        <label>2</label>
    </ligand>
</feature>
<evidence type="ECO:0000256" key="4">
    <source>
        <dbReference type="ARBA" id="ARBA00023002"/>
    </source>
</evidence>
<feature type="region of interest" description="Disordered" evidence="9">
    <location>
        <begin position="1"/>
        <end position="25"/>
    </location>
</feature>
<dbReference type="SUPFAM" id="SSF47240">
    <property type="entry name" value="Ferritin-like"/>
    <property type="match status" value="1"/>
</dbReference>
<comment type="cofactor">
    <cofactor evidence="8">
        <name>Fe cation</name>
        <dbReference type="ChEBI" id="CHEBI:24875"/>
    </cofactor>
    <text evidence="8">Binds 2 iron ions per subunit.</text>
</comment>
<evidence type="ECO:0000256" key="8">
    <source>
        <dbReference type="HAMAP-Rule" id="MF_01658"/>
    </source>
</evidence>
<keyword evidence="2 8" id="KW-0831">Ubiquinone biosynthesis</keyword>
<feature type="binding site" evidence="8">
    <location>
        <position position="124"/>
    </location>
    <ligand>
        <name>Fe cation</name>
        <dbReference type="ChEBI" id="CHEBI:24875"/>
        <label>2</label>
    </ligand>
</feature>
<dbReference type="KEGG" id="gso:PH603_04280"/>
<comment type="function">
    <text evidence="8">Catalyzes the hydroxylation of 2-nonaprenyl-3-methyl-6-methoxy-1,4-benzoquinol during ubiquinone biosynthesis.</text>
</comment>
<keyword evidence="5 8" id="KW-0408">Iron</keyword>
<keyword evidence="4 8" id="KW-0560">Oxidoreductase</keyword>
<name>A0AAF0BMS3_9PROT</name>
<keyword evidence="3 8" id="KW-0479">Metal-binding</keyword>
<proteinExistence type="inferred from homology"/>
<feature type="binding site" evidence="8">
    <location>
        <position position="72"/>
    </location>
    <ligand>
        <name>Fe cation</name>
        <dbReference type="ChEBI" id="CHEBI:24875"/>
        <label>2</label>
    </ligand>
</feature>
<evidence type="ECO:0000256" key="2">
    <source>
        <dbReference type="ARBA" id="ARBA00022688"/>
    </source>
</evidence>
<dbReference type="RefSeq" id="WP_289504718.1">
    <property type="nucleotide sequence ID" value="NZ_CP116805.1"/>
</dbReference>
<dbReference type="CDD" id="cd01042">
    <property type="entry name" value="DMQH"/>
    <property type="match status" value="1"/>
</dbReference>
<dbReference type="GO" id="GO:0008682">
    <property type="term" value="F:3-demethoxyubiquinol 3-hydroxylase activity"/>
    <property type="evidence" value="ECO:0007669"/>
    <property type="project" value="UniProtKB-EC"/>
</dbReference>
<comment type="catalytic activity">
    <reaction evidence="8">
        <text>a 5-methoxy-2-methyl-3-(all-trans-polyprenyl)benzene-1,4-diol + AH2 + O2 = a 3-demethylubiquinol + A + H2O</text>
        <dbReference type="Rhea" id="RHEA:50908"/>
        <dbReference type="Rhea" id="RHEA-COMP:10859"/>
        <dbReference type="Rhea" id="RHEA-COMP:10914"/>
        <dbReference type="ChEBI" id="CHEBI:13193"/>
        <dbReference type="ChEBI" id="CHEBI:15377"/>
        <dbReference type="ChEBI" id="CHEBI:15379"/>
        <dbReference type="ChEBI" id="CHEBI:17499"/>
        <dbReference type="ChEBI" id="CHEBI:84167"/>
        <dbReference type="ChEBI" id="CHEBI:84422"/>
        <dbReference type="EC" id="1.14.99.60"/>
    </reaction>
</comment>
<comment type="subcellular location">
    <subcellularLocation>
        <location evidence="8">Cell membrane</location>
        <topology evidence="8">Peripheral membrane protein</topology>
    </subcellularLocation>
</comment>
<feature type="binding site" evidence="8">
    <location>
        <position position="158"/>
    </location>
    <ligand>
        <name>Fe cation</name>
        <dbReference type="ChEBI" id="CHEBI:24875"/>
        <label>2</label>
    </ligand>
</feature>
<dbReference type="EC" id="1.14.99.60" evidence="8"/>
<dbReference type="GO" id="GO:0046872">
    <property type="term" value="F:metal ion binding"/>
    <property type="evidence" value="ECO:0007669"/>
    <property type="project" value="UniProtKB-KW"/>
</dbReference>
<evidence type="ECO:0000256" key="7">
    <source>
        <dbReference type="ARBA" id="ARBA00023136"/>
    </source>
</evidence>
<evidence type="ECO:0000256" key="9">
    <source>
        <dbReference type="SAM" id="MobiDB-lite"/>
    </source>
</evidence>
<feature type="binding site" evidence="8">
    <location>
        <position position="158"/>
    </location>
    <ligand>
        <name>Fe cation</name>
        <dbReference type="ChEBI" id="CHEBI:24875"/>
        <label>1</label>
    </ligand>
</feature>
<comment type="similarity">
    <text evidence="8">Belongs to the COQ7 family.</text>
</comment>
<evidence type="ECO:0000313" key="10">
    <source>
        <dbReference type="EMBL" id="WCL54975.1"/>
    </source>
</evidence>
<dbReference type="GO" id="GO:0006744">
    <property type="term" value="P:ubiquinone biosynthetic process"/>
    <property type="evidence" value="ECO:0007669"/>
    <property type="project" value="UniProtKB-UniRule"/>
</dbReference>
<dbReference type="Pfam" id="PF03232">
    <property type="entry name" value="COQ7"/>
    <property type="match status" value="1"/>
</dbReference>
<dbReference type="InterPro" id="IPR009078">
    <property type="entry name" value="Ferritin-like_SF"/>
</dbReference>
<dbReference type="AlphaFoldDB" id="A0AAF0BMS3"/>
<reference evidence="10" key="1">
    <citation type="submission" date="2023-01" db="EMBL/GenBank/DDBJ databases">
        <title>The genome sequence of Kordiimonadaceae bacterium 6D33.</title>
        <authorList>
            <person name="Liu Y."/>
        </authorList>
    </citation>
    <scope>NUCLEOTIDE SEQUENCE</scope>
    <source>
        <strain evidence="10">6D33</strain>
    </source>
</reference>
<feature type="binding site" evidence="8">
    <location>
        <position position="41"/>
    </location>
    <ligand>
        <name>Fe cation</name>
        <dbReference type="ChEBI" id="CHEBI:24875"/>
        <label>1</label>
    </ligand>
</feature>
<organism evidence="10 11">
    <name type="scientific">Gimibacter soli</name>
    <dbReference type="NCBI Taxonomy" id="3024400"/>
    <lineage>
        <taxon>Bacteria</taxon>
        <taxon>Pseudomonadati</taxon>
        <taxon>Pseudomonadota</taxon>
        <taxon>Alphaproteobacteria</taxon>
        <taxon>Kordiimonadales</taxon>
        <taxon>Temperatibacteraceae</taxon>
        <taxon>Gimibacter</taxon>
    </lineage>
</organism>
<dbReference type="InterPro" id="IPR012347">
    <property type="entry name" value="Ferritin-like"/>
</dbReference>
<dbReference type="EMBL" id="CP116805">
    <property type="protein sequence ID" value="WCL54975.1"/>
    <property type="molecule type" value="Genomic_DNA"/>
</dbReference>
<keyword evidence="6 8" id="KW-0503">Monooxygenase</keyword>
<dbReference type="Gene3D" id="1.20.1260.10">
    <property type="match status" value="1"/>
</dbReference>
<dbReference type="Proteomes" id="UP001217500">
    <property type="component" value="Chromosome"/>
</dbReference>
<keyword evidence="7 8" id="KW-0472">Membrane</keyword>
<evidence type="ECO:0000256" key="6">
    <source>
        <dbReference type="ARBA" id="ARBA00023033"/>
    </source>
</evidence>
<dbReference type="HAMAP" id="MF_01658">
    <property type="entry name" value="COQ7"/>
    <property type="match status" value="1"/>
</dbReference>
<keyword evidence="11" id="KW-1185">Reference proteome</keyword>
<evidence type="ECO:0000313" key="11">
    <source>
        <dbReference type="Proteomes" id="UP001217500"/>
    </source>
</evidence>
<evidence type="ECO:0000256" key="1">
    <source>
        <dbReference type="ARBA" id="ARBA00004749"/>
    </source>
</evidence>
<accession>A0AAF0BMS3</accession>
<comment type="pathway">
    <text evidence="1 8">Cofactor biosynthesis; ubiquinone biosynthesis.</text>
</comment>
<protein>
    <recommendedName>
        <fullName evidence="8">3-demethoxyubiquinol 3-hydroxylase</fullName>
        <shortName evidence="8">DMQ hydroxylase</shortName>
        <ecNumber evidence="8">1.14.99.60</ecNumber>
    </recommendedName>
    <alternativeName>
        <fullName evidence="8">2-nonaprenyl-3-methyl-6-methoxy-1,4-benzoquinol hydroxylase</fullName>
    </alternativeName>
</protein>
<sequence>MTEKPDTMTDDTPFDPPRPLPGDRSMTAEIDRMVRVDHAGEFGAVRIYQGQLAVLGDRHPKSAMIRHMLAQEEVHLDRFNKLIKDRGVRPTALAPFWDVAGFALGAATALMGEKAAMACTAAVEEVIDGHYQAQRDRLTATNADPDFEKTIAQFQAEEAEHRETAIEHGAAETPGYAALSGAIKVGCRAAIWLAKRV</sequence>